<dbReference type="AlphaFoldDB" id="A0A1A9ZFI7"/>
<reference evidence="3" key="1">
    <citation type="submission" date="2014-03" db="EMBL/GenBank/DDBJ databases">
        <authorList>
            <person name="Aksoy S."/>
            <person name="Warren W."/>
            <person name="Wilson R.K."/>
        </authorList>
    </citation>
    <scope>NUCLEOTIDE SEQUENCE [LARGE SCALE GENOMIC DNA]</scope>
    <source>
        <strain evidence="3">IAEA</strain>
    </source>
</reference>
<dbReference type="Proteomes" id="UP000092445">
    <property type="component" value="Unassembled WGS sequence"/>
</dbReference>
<organism evidence="2 3">
    <name type="scientific">Glossina pallidipes</name>
    <name type="common">Tsetse fly</name>
    <dbReference type="NCBI Taxonomy" id="7398"/>
    <lineage>
        <taxon>Eukaryota</taxon>
        <taxon>Metazoa</taxon>
        <taxon>Ecdysozoa</taxon>
        <taxon>Arthropoda</taxon>
        <taxon>Hexapoda</taxon>
        <taxon>Insecta</taxon>
        <taxon>Pterygota</taxon>
        <taxon>Neoptera</taxon>
        <taxon>Endopterygota</taxon>
        <taxon>Diptera</taxon>
        <taxon>Brachycera</taxon>
        <taxon>Muscomorpha</taxon>
        <taxon>Hippoboscoidea</taxon>
        <taxon>Glossinidae</taxon>
        <taxon>Glossina</taxon>
    </lineage>
</organism>
<evidence type="ECO:0000256" key="1">
    <source>
        <dbReference type="SAM" id="Phobius"/>
    </source>
</evidence>
<name>A0A1A9ZFI7_GLOPL</name>
<keyword evidence="3" id="KW-1185">Reference proteome</keyword>
<reference evidence="2" key="2">
    <citation type="submission" date="2020-05" db="UniProtKB">
        <authorList>
            <consortium name="EnsemblMetazoa"/>
        </authorList>
    </citation>
    <scope>IDENTIFICATION</scope>
    <source>
        <strain evidence="2">IAEA</strain>
    </source>
</reference>
<protein>
    <submittedName>
        <fullName evidence="2">Uncharacterized protein</fullName>
    </submittedName>
</protein>
<dbReference type="EnsemblMetazoa" id="GPAI013027-RA">
    <property type="protein sequence ID" value="GPAI013027-PA"/>
    <property type="gene ID" value="GPAI013027"/>
</dbReference>
<evidence type="ECO:0000313" key="2">
    <source>
        <dbReference type="EnsemblMetazoa" id="GPAI013027-PA"/>
    </source>
</evidence>
<keyword evidence="1" id="KW-1133">Transmembrane helix</keyword>
<dbReference type="VEuPathDB" id="VectorBase:GPAI013027"/>
<sequence>MLSSLLPVSKPAPSGLQRPVLIAAACAVMLLSTRPLLFNMTKRPSLLQISKVSLPLPPPLPRPPNSSQCKSVGIKSSGSLATSTESRFSFNLYKRNFFLANPSSLQRKMNL</sequence>
<keyword evidence="1" id="KW-0472">Membrane</keyword>
<evidence type="ECO:0000313" key="3">
    <source>
        <dbReference type="Proteomes" id="UP000092445"/>
    </source>
</evidence>
<accession>A0A1A9ZFI7</accession>
<feature type="transmembrane region" description="Helical" evidence="1">
    <location>
        <begin position="20"/>
        <end position="37"/>
    </location>
</feature>
<keyword evidence="1" id="KW-0812">Transmembrane</keyword>
<proteinExistence type="predicted"/>